<name>A0A9X8GRS8_9BURK</name>
<dbReference type="AlphaFoldDB" id="A0A9X8GRS8"/>
<dbReference type="Proteomes" id="UP000265619">
    <property type="component" value="Unassembled WGS sequence"/>
</dbReference>
<feature type="transmembrane region" description="Helical" evidence="1">
    <location>
        <begin position="12"/>
        <end position="35"/>
    </location>
</feature>
<feature type="transmembrane region" description="Helical" evidence="1">
    <location>
        <begin position="47"/>
        <end position="69"/>
    </location>
</feature>
<evidence type="ECO:0000313" key="2">
    <source>
        <dbReference type="EMBL" id="RIX70858.1"/>
    </source>
</evidence>
<sequence length="70" mass="7444">MLSVPAKNASPWRARAGIAALLLALALFPLLAPLFDLDYYTGFVRRLMIVALAAASLNFLMGRVGLVALG</sequence>
<evidence type="ECO:0008006" key="4">
    <source>
        <dbReference type="Google" id="ProtNLM"/>
    </source>
</evidence>
<comment type="caution">
    <text evidence="2">The sequence shown here is derived from an EMBL/GenBank/DDBJ whole genome shotgun (WGS) entry which is preliminary data.</text>
</comment>
<reference evidence="2 3" key="1">
    <citation type="submission" date="2018-09" db="EMBL/GenBank/DDBJ databases">
        <title>Acidovorax cavernicola nov. sp. isolated from Gruta de las Maravillas (Aracena, Spain).</title>
        <authorList>
            <person name="Jurado V."/>
            <person name="Gutierrez-Patricio S."/>
            <person name="Gonzalez-Pimentel J.L."/>
            <person name="Miller A.Z."/>
            <person name="Laiz L."/>
            <person name="Saiz-Jimenez C."/>
        </authorList>
    </citation>
    <scope>NUCLEOTIDE SEQUENCE [LARGE SCALE GENOMIC DNA]</scope>
    <source>
        <strain evidence="2 3">1011MAR4D40.2</strain>
    </source>
</reference>
<dbReference type="EMBL" id="QXMN01000210">
    <property type="protein sequence ID" value="RIX70858.1"/>
    <property type="molecule type" value="Genomic_DNA"/>
</dbReference>
<accession>A0A9X8GRS8</accession>
<keyword evidence="1" id="KW-1133">Transmembrane helix</keyword>
<keyword evidence="1" id="KW-0472">Membrane</keyword>
<keyword evidence="3" id="KW-1185">Reference proteome</keyword>
<evidence type="ECO:0000256" key="1">
    <source>
        <dbReference type="SAM" id="Phobius"/>
    </source>
</evidence>
<organism evidence="2 3">
    <name type="scientific">Acidovorax cavernicola</name>
    <dbReference type="NCBI Taxonomy" id="1675792"/>
    <lineage>
        <taxon>Bacteria</taxon>
        <taxon>Pseudomonadati</taxon>
        <taxon>Pseudomonadota</taxon>
        <taxon>Betaproteobacteria</taxon>
        <taxon>Burkholderiales</taxon>
        <taxon>Comamonadaceae</taxon>
        <taxon>Acidovorax</taxon>
    </lineage>
</organism>
<feature type="non-terminal residue" evidence="2">
    <location>
        <position position="70"/>
    </location>
</feature>
<keyword evidence="1" id="KW-0812">Transmembrane</keyword>
<proteinExistence type="predicted"/>
<evidence type="ECO:0000313" key="3">
    <source>
        <dbReference type="Proteomes" id="UP000265619"/>
    </source>
</evidence>
<gene>
    <name evidence="2" type="ORF">D3H34_32570</name>
</gene>
<protein>
    <recommendedName>
        <fullName evidence="4">Branched-chain amino acid ABC transporter permease</fullName>
    </recommendedName>
</protein>